<dbReference type="AlphaFoldDB" id="A0A0L8C227"/>
<dbReference type="Gene3D" id="1.10.287.950">
    <property type="entry name" value="Methyl-accepting chemotaxis protein"/>
    <property type="match status" value="1"/>
</dbReference>
<dbReference type="InterPro" id="IPR051310">
    <property type="entry name" value="MCP_chemotaxis"/>
</dbReference>
<dbReference type="SUPFAM" id="SSF58104">
    <property type="entry name" value="Methyl-accepting chemotaxis protein (MCP) signaling domain"/>
    <property type="match status" value="1"/>
</dbReference>
<gene>
    <name evidence="8" type="ORF">AC244_05310</name>
</gene>
<feature type="transmembrane region" description="Helical" evidence="5">
    <location>
        <begin position="282"/>
        <end position="302"/>
    </location>
</feature>
<dbReference type="Proteomes" id="UP000037425">
    <property type="component" value="Unassembled WGS sequence"/>
</dbReference>
<evidence type="ECO:0000313" key="9">
    <source>
        <dbReference type="Proteomes" id="UP000037425"/>
    </source>
</evidence>
<dbReference type="CDD" id="cd11386">
    <property type="entry name" value="MCP_signal"/>
    <property type="match status" value="1"/>
</dbReference>
<keyword evidence="5" id="KW-1133">Transmembrane helix</keyword>
<sequence length="703" mass="75904">MSFVSNLKIAHRVLLLACVAFAGIVTISGIFLAQRTIEADYRATAEGLSEREAEVARMMGHFRETLLWEQDFLLYRQATSVEKFNAALSSASAVVDALSAMSAPQHGADLEALQLGLRKYAAAFSDLVGRNKDLGLDASSGLEGAMREAVHSIEQRLEATADLELKASMLTLRRHEKDFILRRQTHYLEKHAAEIENFSTLAKKAFRPGAQRMRILEALKVYADAFRLYADATLEEAAARTSVTATYRQVEPIVTRILEHYALEKAATLSENADVAERNITLAIRLIALALVVILSGVWLIGRSISRPILVLAASMRNLARGDTMTTVPGIGRRDELGEMATALEVFRQAAIERSELEEDAARVRAQAETDRLRMQEAADVRAQERLMRATADLAAALRRLAAGDLSFQLTTQFAPDFEPLRHDLNATLSQLRDVMAQIAKASRSIDERSCEISGSASELARRTERQAASLAETAAALDQITANATIASTRLQEAHSASQRTNHRASESSDLVEDAIEAMQRIEQSSARISNIIGVIDEIAFQTNLLALNAGVEAARAGTAGKGFAVVAHEVRELAQRSALAAKEIKGLIQSCAHEIEKGAATVRKTGEALSDISIQVDAVSRHVEAVAFSSNEQSAGLSQINAAVNQMDQTTQQNTAMVGQNTAASTVLASEAASLRELLSVFQLGQFATGDAGASNISAAA</sequence>
<keyword evidence="5" id="KW-0472">Membrane</keyword>
<proteinExistence type="inferred from homology"/>
<evidence type="ECO:0000256" key="1">
    <source>
        <dbReference type="ARBA" id="ARBA00004370"/>
    </source>
</evidence>
<dbReference type="InterPro" id="IPR032255">
    <property type="entry name" value="HBM"/>
</dbReference>
<feature type="domain" description="Methyl-accepting transducer" evidence="6">
    <location>
        <begin position="442"/>
        <end position="671"/>
    </location>
</feature>
<evidence type="ECO:0000256" key="4">
    <source>
        <dbReference type="PROSITE-ProRule" id="PRU00284"/>
    </source>
</evidence>
<dbReference type="GO" id="GO:0004888">
    <property type="term" value="F:transmembrane signaling receptor activity"/>
    <property type="evidence" value="ECO:0007669"/>
    <property type="project" value="TreeGrafter"/>
</dbReference>
<accession>A0A0L8C227</accession>
<comment type="caution">
    <text evidence="8">The sequence shown here is derived from an EMBL/GenBank/DDBJ whole genome shotgun (WGS) entry which is preliminary data.</text>
</comment>
<name>A0A0L8C227_ENSAD</name>
<dbReference type="PANTHER" id="PTHR43531">
    <property type="entry name" value="PROTEIN ICFG"/>
    <property type="match status" value="1"/>
</dbReference>
<dbReference type="PATRIC" id="fig|106592.7.peg.2694"/>
<keyword evidence="2" id="KW-0145">Chemotaxis</keyword>
<dbReference type="OrthoDB" id="3289104at2"/>
<dbReference type="InterPro" id="IPR004089">
    <property type="entry name" value="MCPsignal_dom"/>
</dbReference>
<dbReference type="CDD" id="cd06225">
    <property type="entry name" value="HAMP"/>
    <property type="match status" value="1"/>
</dbReference>
<protein>
    <submittedName>
        <fullName evidence="8">Chemotaxis protein</fullName>
    </submittedName>
</protein>
<dbReference type="Pfam" id="PF00672">
    <property type="entry name" value="HAMP"/>
    <property type="match status" value="1"/>
</dbReference>
<dbReference type="GO" id="GO:0006935">
    <property type="term" value="P:chemotaxis"/>
    <property type="evidence" value="ECO:0007669"/>
    <property type="project" value="UniProtKB-KW"/>
</dbReference>
<dbReference type="GO" id="GO:0005886">
    <property type="term" value="C:plasma membrane"/>
    <property type="evidence" value="ECO:0007669"/>
    <property type="project" value="TreeGrafter"/>
</dbReference>
<evidence type="ECO:0000259" key="6">
    <source>
        <dbReference type="PROSITE" id="PS50111"/>
    </source>
</evidence>
<dbReference type="PROSITE" id="PS50111">
    <property type="entry name" value="CHEMOTAXIS_TRANSDUC_2"/>
    <property type="match status" value="1"/>
</dbReference>
<dbReference type="InterPro" id="IPR003660">
    <property type="entry name" value="HAMP_dom"/>
</dbReference>
<evidence type="ECO:0000259" key="7">
    <source>
        <dbReference type="PROSITE" id="PS50885"/>
    </source>
</evidence>
<feature type="domain" description="HAMP" evidence="7">
    <location>
        <begin position="303"/>
        <end position="356"/>
    </location>
</feature>
<dbReference type="GO" id="GO:0007165">
    <property type="term" value="P:signal transduction"/>
    <property type="evidence" value="ECO:0007669"/>
    <property type="project" value="UniProtKB-KW"/>
</dbReference>
<dbReference type="PROSITE" id="PS50885">
    <property type="entry name" value="HAMP"/>
    <property type="match status" value="2"/>
</dbReference>
<evidence type="ECO:0000256" key="3">
    <source>
        <dbReference type="ARBA" id="ARBA00029447"/>
    </source>
</evidence>
<evidence type="ECO:0000256" key="2">
    <source>
        <dbReference type="ARBA" id="ARBA00022500"/>
    </source>
</evidence>
<dbReference type="RefSeq" id="WP_053247780.1">
    <property type="nucleotide sequence ID" value="NZ_LGAP01000002.1"/>
</dbReference>
<dbReference type="Gene3D" id="6.10.340.10">
    <property type="match status" value="1"/>
</dbReference>
<dbReference type="SUPFAM" id="SSF158472">
    <property type="entry name" value="HAMP domain-like"/>
    <property type="match status" value="1"/>
</dbReference>
<evidence type="ECO:0000313" key="8">
    <source>
        <dbReference type="EMBL" id="KOF20848.1"/>
    </source>
</evidence>
<keyword evidence="5" id="KW-0812">Transmembrane</keyword>
<keyword evidence="4" id="KW-0807">Transducer</keyword>
<dbReference type="SMART" id="SM00283">
    <property type="entry name" value="MA"/>
    <property type="match status" value="1"/>
</dbReference>
<evidence type="ECO:0000256" key="5">
    <source>
        <dbReference type="SAM" id="Phobius"/>
    </source>
</evidence>
<dbReference type="EMBL" id="LGAP01000002">
    <property type="protein sequence ID" value="KOF20848.1"/>
    <property type="molecule type" value="Genomic_DNA"/>
</dbReference>
<comment type="similarity">
    <text evidence="3">Belongs to the methyl-accepting chemotaxis (MCP) protein family.</text>
</comment>
<reference evidence="9" key="1">
    <citation type="submission" date="2015-07" db="EMBL/GenBank/DDBJ databases">
        <title>Whole genome sequence of an Ensifer adhaerens strain isolated from a cave pool in the Wind Cave National Park.</title>
        <authorList>
            <person name="Eng W.W.H."/>
            <person name="Gan H.M."/>
            <person name="Barton H.A."/>
            <person name="Savka M.A."/>
        </authorList>
    </citation>
    <scope>NUCLEOTIDE SEQUENCE [LARGE SCALE GENOMIC DNA]</scope>
    <source>
        <strain evidence="9">SD006</strain>
    </source>
</reference>
<dbReference type="SMART" id="SM01358">
    <property type="entry name" value="HBM"/>
    <property type="match status" value="1"/>
</dbReference>
<dbReference type="Pfam" id="PF00015">
    <property type="entry name" value="MCPsignal"/>
    <property type="match status" value="1"/>
</dbReference>
<comment type="subcellular location">
    <subcellularLocation>
        <location evidence="1">Membrane</location>
    </subcellularLocation>
</comment>
<organism evidence="8 9">
    <name type="scientific">Ensifer adhaerens</name>
    <name type="common">Sinorhizobium morelense</name>
    <dbReference type="NCBI Taxonomy" id="106592"/>
    <lineage>
        <taxon>Bacteria</taxon>
        <taxon>Pseudomonadati</taxon>
        <taxon>Pseudomonadota</taxon>
        <taxon>Alphaproteobacteria</taxon>
        <taxon>Hyphomicrobiales</taxon>
        <taxon>Rhizobiaceae</taxon>
        <taxon>Sinorhizobium/Ensifer group</taxon>
        <taxon>Ensifer</taxon>
    </lineage>
</organism>
<feature type="transmembrane region" description="Helical" evidence="5">
    <location>
        <begin position="12"/>
        <end position="33"/>
    </location>
</feature>
<feature type="domain" description="HAMP" evidence="7">
    <location>
        <begin position="385"/>
        <end position="437"/>
    </location>
</feature>
<dbReference type="SMART" id="SM00304">
    <property type="entry name" value="HAMP"/>
    <property type="match status" value="2"/>
</dbReference>
<dbReference type="FunFam" id="1.10.287.950:FF:000001">
    <property type="entry name" value="Methyl-accepting chemotaxis sensory transducer"/>
    <property type="match status" value="1"/>
</dbReference>
<dbReference type="PANTHER" id="PTHR43531:SF11">
    <property type="entry name" value="METHYL-ACCEPTING CHEMOTAXIS PROTEIN 3"/>
    <property type="match status" value="1"/>
</dbReference>